<keyword evidence="1" id="KW-0472">Membrane</keyword>
<evidence type="ECO:0000313" key="3">
    <source>
        <dbReference type="EMBL" id="QVL34422.1"/>
    </source>
</evidence>
<dbReference type="CDD" id="cd00882">
    <property type="entry name" value="Ras_like_GTPase"/>
    <property type="match status" value="1"/>
</dbReference>
<evidence type="ECO:0000313" key="4">
    <source>
        <dbReference type="Proteomes" id="UP000676194"/>
    </source>
</evidence>
<dbReference type="Proteomes" id="UP000676194">
    <property type="component" value="Chromosome"/>
</dbReference>
<keyword evidence="4" id="KW-1185">Reference proteome</keyword>
<name>A0A8E6B9L6_9BACT</name>
<feature type="domain" description="G" evidence="2">
    <location>
        <begin position="65"/>
        <end position="220"/>
    </location>
</feature>
<evidence type="ECO:0000259" key="2">
    <source>
        <dbReference type="Pfam" id="PF01926"/>
    </source>
</evidence>
<dbReference type="Gene3D" id="3.40.50.300">
    <property type="entry name" value="P-loop containing nucleotide triphosphate hydrolases"/>
    <property type="match status" value="1"/>
</dbReference>
<evidence type="ECO:0000256" key="1">
    <source>
        <dbReference type="SAM" id="Phobius"/>
    </source>
</evidence>
<dbReference type="InterPro" id="IPR006073">
    <property type="entry name" value="GTP-bd"/>
</dbReference>
<protein>
    <submittedName>
        <fullName evidence="3">GTPase domain-containing protein</fullName>
    </submittedName>
</protein>
<proteinExistence type="predicted"/>
<dbReference type="AlphaFoldDB" id="A0A8E6B9L6"/>
<dbReference type="RefSeq" id="WP_213499397.1">
    <property type="nucleotide sequence ID" value="NZ_CP074694.1"/>
</dbReference>
<feature type="transmembrane region" description="Helical" evidence="1">
    <location>
        <begin position="510"/>
        <end position="531"/>
    </location>
</feature>
<keyword evidence="1" id="KW-0812">Transmembrane</keyword>
<organism evidence="3 4">
    <name type="scientific">Telmatocola sphagniphila</name>
    <dbReference type="NCBI Taxonomy" id="1123043"/>
    <lineage>
        <taxon>Bacteria</taxon>
        <taxon>Pseudomonadati</taxon>
        <taxon>Planctomycetota</taxon>
        <taxon>Planctomycetia</taxon>
        <taxon>Gemmatales</taxon>
        <taxon>Gemmataceae</taxon>
    </lineage>
</organism>
<accession>A0A8E6B9L6</accession>
<dbReference type="GO" id="GO:0005525">
    <property type="term" value="F:GTP binding"/>
    <property type="evidence" value="ECO:0007669"/>
    <property type="project" value="InterPro"/>
</dbReference>
<dbReference type="SUPFAM" id="SSF52540">
    <property type="entry name" value="P-loop containing nucleoside triphosphate hydrolases"/>
    <property type="match status" value="1"/>
</dbReference>
<keyword evidence="1" id="KW-1133">Transmembrane helix</keyword>
<gene>
    <name evidence="3" type="ORF">KIH39_11095</name>
</gene>
<sequence length="593" mass="66393">METASTPTDQRHLVSDLAEDFAWLHQYQVSRVGEEKAGTELRFADALVRNTLGPAIEKNSDQPLHIAVVGGAGTGKSTVVNFVVGSKVTESNAQAGYTRHPIGFGSLSPSILASWGTLGFLGKLKRQDGPLPASLDEDVYQFRQVKFQQSPLPENCVIWDCPDVTTWAAQNYIGRVIEILALADLVLFVASDERYNDAIPTRFLKQVLSAGKAVVVCLTKMRATDAPSISQHFQQEILGSQADKVPLVTIPFLSVDVLDDPLGKASEYRIALLNQMTVLLEPEKEAKARTVDRGVQFLEATLPSIIEMGRRDLKLVSTWDSLVNDSKNDFEKTYEREFGISSSVTGLKVTPEQMLQKFDLPGNAKWLSVVLWVLRQPYQLIRQLFQKMLSRPDGAGFKESDVINRGLQQWLDHVRAAVVRDASLHPFWDHLAKGFQSGLGDQCLSVYKSAVEPYRTSANEEITQVSRSLIEPLEGLSNVWNFLRVLKVVLELSAVIAAVVIGGWSWWTLLLIPLLVSAVHALFELGIHFYIDSKRRQLRAHRLLMLDKMILKPFQEKLKSWPVTEGSDFERLSQIEKRIAGRLQQIVDLLKNR</sequence>
<dbReference type="KEGG" id="tsph:KIH39_11095"/>
<dbReference type="InterPro" id="IPR027417">
    <property type="entry name" value="P-loop_NTPase"/>
</dbReference>
<dbReference type="Pfam" id="PF01926">
    <property type="entry name" value="MMR_HSR1"/>
    <property type="match status" value="1"/>
</dbReference>
<reference evidence="3" key="1">
    <citation type="submission" date="2021-05" db="EMBL/GenBank/DDBJ databases">
        <title>Complete genome sequence of the cellulolytic planctomycete Telmatocola sphagniphila SP2T and characterization of the first cellulase from planctomycetes.</title>
        <authorList>
            <person name="Rakitin A.L."/>
            <person name="Beletsky A.V."/>
            <person name="Naumoff D.G."/>
            <person name="Kulichevskaya I.S."/>
            <person name="Mardanov A.V."/>
            <person name="Ravin N.V."/>
            <person name="Dedysh S.N."/>
        </authorList>
    </citation>
    <scope>NUCLEOTIDE SEQUENCE</scope>
    <source>
        <strain evidence="3">SP2T</strain>
    </source>
</reference>
<dbReference type="EMBL" id="CP074694">
    <property type="protein sequence ID" value="QVL34422.1"/>
    <property type="molecule type" value="Genomic_DNA"/>
</dbReference>